<dbReference type="GO" id="GO:0006388">
    <property type="term" value="P:tRNA splicing, via endonucleolytic cleavage and ligation"/>
    <property type="evidence" value="ECO:0007669"/>
    <property type="project" value="UniProtKB-UniRule"/>
</dbReference>
<gene>
    <name evidence="5" type="primary">kptA</name>
    <name evidence="6" type="ORF">A4H97_05190</name>
</gene>
<dbReference type="GO" id="GO:0003950">
    <property type="term" value="F:NAD+ poly-ADP-ribosyltransferase activity"/>
    <property type="evidence" value="ECO:0007669"/>
    <property type="project" value="InterPro"/>
</dbReference>
<dbReference type="SUPFAM" id="SSF56399">
    <property type="entry name" value="ADP-ribosylation"/>
    <property type="match status" value="1"/>
</dbReference>
<name>A0A1V9EM08_9BACT</name>
<evidence type="ECO:0000256" key="2">
    <source>
        <dbReference type="ARBA" id="ARBA00022679"/>
    </source>
</evidence>
<keyword evidence="2 5" id="KW-0808">Transferase</keyword>
<organism evidence="6 7">
    <name type="scientific">Niastella yeongjuensis</name>
    <dbReference type="NCBI Taxonomy" id="354355"/>
    <lineage>
        <taxon>Bacteria</taxon>
        <taxon>Pseudomonadati</taxon>
        <taxon>Bacteroidota</taxon>
        <taxon>Chitinophagia</taxon>
        <taxon>Chitinophagales</taxon>
        <taxon>Chitinophagaceae</taxon>
        <taxon>Niastella</taxon>
    </lineage>
</organism>
<accession>A0A1V9EM08</accession>
<sequence length="179" mass="20203">MENQIKHISKFLSLVLRHEPEKIGLTLDNEGWADVAELIEKVSKKGPRLDFETLQLVVDNDSKKRFAFKDDKTRIRASQGHTIEIDLNLPPQVPPAILYHGTAVKNLPIIKEKGLIRMERQHLHLSAEEGTAKNVGGRHGKPVVLVIQALAMHEKGHVFYLSANGVWLTDHVPAEFIEF</sequence>
<evidence type="ECO:0000256" key="4">
    <source>
        <dbReference type="ARBA" id="ARBA00025212"/>
    </source>
</evidence>
<dbReference type="InterPro" id="IPR042081">
    <property type="entry name" value="RNA_2'-PTrans_C"/>
</dbReference>
<reference evidence="7" key="1">
    <citation type="submission" date="2016-04" db="EMBL/GenBank/DDBJ databases">
        <authorList>
            <person name="Chen L."/>
            <person name="Zhuang W."/>
            <person name="Wang G."/>
        </authorList>
    </citation>
    <scope>NUCLEOTIDE SEQUENCE [LARGE SCALE GENOMIC DNA]</scope>
    <source>
        <strain evidence="7">17621</strain>
    </source>
</reference>
<dbReference type="Pfam" id="PF01885">
    <property type="entry name" value="PTS_2-RNA"/>
    <property type="match status" value="1"/>
</dbReference>
<dbReference type="Proteomes" id="UP000192610">
    <property type="component" value="Unassembled WGS sequence"/>
</dbReference>
<evidence type="ECO:0000256" key="3">
    <source>
        <dbReference type="ARBA" id="ARBA00023027"/>
    </source>
</evidence>
<dbReference type="GO" id="GO:0000215">
    <property type="term" value="F:tRNA 2'-phosphotransferase activity"/>
    <property type="evidence" value="ECO:0007669"/>
    <property type="project" value="TreeGrafter"/>
</dbReference>
<dbReference type="EMBL" id="LVXG01000023">
    <property type="protein sequence ID" value="OQP46915.1"/>
    <property type="molecule type" value="Genomic_DNA"/>
</dbReference>
<dbReference type="OrthoDB" id="4537997at2"/>
<evidence type="ECO:0000313" key="7">
    <source>
        <dbReference type="Proteomes" id="UP000192610"/>
    </source>
</evidence>
<comment type="similarity">
    <text evidence="1 5">Belongs to the KptA/TPT1 family.</text>
</comment>
<comment type="function">
    <text evidence="4 5">Removes the 2'-phosphate from RNA via an intermediate in which the phosphate is ADP-ribosylated by NAD followed by a presumed transesterification to release the RNA and generate ADP-ribose 1''-2''-cyclic phosphate (APPR&gt;P). May function as an ADP-ribosylase.</text>
</comment>
<evidence type="ECO:0000256" key="5">
    <source>
        <dbReference type="HAMAP-Rule" id="MF_00299"/>
    </source>
</evidence>
<dbReference type="RefSeq" id="WP_081200924.1">
    <property type="nucleotide sequence ID" value="NZ_FOCZ01000002.1"/>
</dbReference>
<dbReference type="STRING" id="354355.SAMN05660816_01061"/>
<dbReference type="InterPro" id="IPR042080">
    <property type="entry name" value="RNA_2'-PTrans_N"/>
</dbReference>
<evidence type="ECO:0000313" key="6">
    <source>
        <dbReference type="EMBL" id="OQP46915.1"/>
    </source>
</evidence>
<comment type="caution">
    <text evidence="6">The sequence shown here is derived from an EMBL/GenBank/DDBJ whole genome shotgun (WGS) entry which is preliminary data.</text>
</comment>
<dbReference type="InterPro" id="IPR002745">
    <property type="entry name" value="Ptrans_KptA/Tpt1"/>
</dbReference>
<keyword evidence="3 5" id="KW-0520">NAD</keyword>
<dbReference type="HAMAP" id="MF_00299">
    <property type="entry name" value="KptA"/>
    <property type="match status" value="1"/>
</dbReference>
<dbReference type="NCBIfam" id="NF002014">
    <property type="entry name" value="PRK00819.1-4"/>
    <property type="match status" value="1"/>
</dbReference>
<dbReference type="Gene3D" id="1.10.10.970">
    <property type="entry name" value="RNA 2'-phosphotransferase, Tpt1/KptA family, N-terminal domain"/>
    <property type="match status" value="1"/>
</dbReference>
<dbReference type="InterPro" id="IPR022928">
    <property type="entry name" value="RNA_2'-PTrans_KptA"/>
</dbReference>
<dbReference type="EC" id="2.7.1.-" evidence="5"/>
<dbReference type="PANTHER" id="PTHR12684:SF2">
    <property type="entry name" value="TRNA 2'-PHOSPHOTRANSFERASE 1"/>
    <property type="match status" value="1"/>
</dbReference>
<protein>
    <recommendedName>
        <fullName evidence="5">Probable RNA 2'-phosphotransferase</fullName>
        <ecNumber evidence="5">2.7.1.-</ecNumber>
    </recommendedName>
</protein>
<dbReference type="AlphaFoldDB" id="A0A1V9EM08"/>
<dbReference type="Gene3D" id="3.20.170.30">
    <property type="match status" value="1"/>
</dbReference>
<evidence type="ECO:0000256" key="1">
    <source>
        <dbReference type="ARBA" id="ARBA00009836"/>
    </source>
</evidence>
<keyword evidence="7" id="KW-1185">Reference proteome</keyword>
<dbReference type="PANTHER" id="PTHR12684">
    <property type="entry name" value="PUTATIVE PHOSPHOTRANSFERASE"/>
    <property type="match status" value="1"/>
</dbReference>
<proteinExistence type="inferred from homology"/>